<dbReference type="Proteomes" id="UP000324575">
    <property type="component" value="Unassembled WGS sequence"/>
</dbReference>
<evidence type="ECO:0000313" key="1">
    <source>
        <dbReference type="EMBL" id="KAA6302292.1"/>
    </source>
</evidence>
<dbReference type="EMBL" id="SNRX01000009">
    <property type="protein sequence ID" value="KAA6302292.1"/>
    <property type="molecule type" value="Genomic_DNA"/>
</dbReference>
<organism evidence="1 2">
    <name type="scientific">Candidatus Ordinivivax streblomastigis</name>
    <dbReference type="NCBI Taxonomy" id="2540710"/>
    <lineage>
        <taxon>Bacteria</taxon>
        <taxon>Pseudomonadati</taxon>
        <taxon>Bacteroidota</taxon>
        <taxon>Bacteroidia</taxon>
        <taxon>Bacteroidales</taxon>
        <taxon>Candidatus Ordinivivax</taxon>
    </lineage>
</organism>
<evidence type="ECO:0000313" key="2">
    <source>
        <dbReference type="Proteomes" id="UP000324575"/>
    </source>
</evidence>
<proteinExistence type="predicted"/>
<dbReference type="AlphaFoldDB" id="A0A5M8P1P0"/>
<gene>
    <name evidence="1" type="ORF">EZS26_001652</name>
</gene>
<feature type="non-terminal residue" evidence="1">
    <location>
        <position position="1"/>
    </location>
</feature>
<evidence type="ECO:0008006" key="3">
    <source>
        <dbReference type="Google" id="ProtNLM"/>
    </source>
</evidence>
<reference evidence="1 2" key="1">
    <citation type="submission" date="2019-03" db="EMBL/GenBank/DDBJ databases">
        <title>Single cell metagenomics reveals metabolic interactions within the superorganism composed of flagellate Streblomastix strix and complex community of Bacteroidetes bacteria on its surface.</title>
        <authorList>
            <person name="Treitli S.C."/>
            <person name="Kolisko M."/>
            <person name="Husnik F."/>
            <person name="Keeling P."/>
            <person name="Hampl V."/>
        </authorList>
    </citation>
    <scope>NUCLEOTIDE SEQUENCE [LARGE SCALE GENOMIC DNA]</scope>
    <source>
        <strain evidence="1">St1</strain>
    </source>
</reference>
<name>A0A5M8P1P0_9BACT</name>
<comment type="caution">
    <text evidence="1">The sequence shown here is derived from an EMBL/GenBank/DDBJ whole genome shotgun (WGS) entry which is preliminary data.</text>
</comment>
<sequence>GQFSGIRPICIEQDFAATLFLYNLQSLIEKQSQPYLEAVSRKRKYRYKINKNVSWASLKMRVVQLFLFQDSRSVLVELQKLFERYLEPVRPERKYPRIKKRNPNGKFYTLTNYKRAI</sequence>
<protein>
    <recommendedName>
        <fullName evidence="3">Transposase</fullName>
    </recommendedName>
</protein>
<accession>A0A5M8P1P0</accession>